<feature type="region of interest" description="Disordered" evidence="1">
    <location>
        <begin position="93"/>
        <end position="214"/>
    </location>
</feature>
<gene>
    <name evidence="2" type="ORF">AAES_131559</name>
</gene>
<feature type="compositionally biased region" description="Basic residues" evidence="1">
    <location>
        <begin position="155"/>
        <end position="168"/>
    </location>
</feature>
<sequence>MAKLLRKAVKATLMQLLEIHDIGLNEGIEGHLGPKKKEVERLMQQVNRTLWFETWIWAVLDINVKGQSESVKRLYWGLFQTCLEQLRKKKEEKREEKRREEKRREEKRREEKRREKKKEKTRKDKKRQEKTRKDKKRRKEKKKRKKKERKGKERKEKKRKRKEKKRKEKKEEKRREEKKRKEKRKEKKRKEKKRKEKKRKEKKRKEKTTTDQQELFFGEKMRLKRTQRKEYCEEDTGMIAEEDNT</sequence>
<feature type="compositionally biased region" description="Basic residues" evidence="1">
    <location>
        <begin position="176"/>
        <end position="206"/>
    </location>
</feature>
<organism evidence="2 3">
    <name type="scientific">Amazona aestiva</name>
    <name type="common">Blue-fronted Amazon parrot</name>
    <dbReference type="NCBI Taxonomy" id="12930"/>
    <lineage>
        <taxon>Eukaryota</taxon>
        <taxon>Metazoa</taxon>
        <taxon>Chordata</taxon>
        <taxon>Craniata</taxon>
        <taxon>Vertebrata</taxon>
        <taxon>Euteleostomi</taxon>
        <taxon>Archelosauria</taxon>
        <taxon>Archosauria</taxon>
        <taxon>Dinosauria</taxon>
        <taxon>Saurischia</taxon>
        <taxon>Theropoda</taxon>
        <taxon>Coelurosauria</taxon>
        <taxon>Aves</taxon>
        <taxon>Neognathae</taxon>
        <taxon>Neoaves</taxon>
        <taxon>Telluraves</taxon>
        <taxon>Australaves</taxon>
        <taxon>Psittaciformes</taxon>
        <taxon>Psittacidae</taxon>
        <taxon>Amazona</taxon>
    </lineage>
</organism>
<reference evidence="2 3" key="1">
    <citation type="submission" date="2015-10" db="EMBL/GenBank/DDBJ databases">
        <authorList>
            <person name="Gilbert D.G."/>
        </authorList>
    </citation>
    <scope>NUCLEOTIDE SEQUENCE [LARGE SCALE GENOMIC DNA]</scope>
    <source>
        <strain evidence="2">FVVF132</strain>
    </source>
</reference>
<dbReference type="Proteomes" id="UP000051836">
    <property type="component" value="Unassembled WGS sequence"/>
</dbReference>
<feature type="compositionally biased region" description="Basic residues" evidence="1">
    <location>
        <begin position="114"/>
        <end position="149"/>
    </location>
</feature>
<protein>
    <submittedName>
        <fullName evidence="2">Uncharacterized protein</fullName>
    </submittedName>
</protein>
<comment type="caution">
    <text evidence="2">The sequence shown here is derived from an EMBL/GenBank/DDBJ whole genome shotgun (WGS) entry which is preliminary data.</text>
</comment>
<accession>A0A0Q3QUN1</accession>
<feature type="compositionally biased region" description="Basic and acidic residues" evidence="1">
    <location>
        <begin position="93"/>
        <end position="113"/>
    </location>
</feature>
<name>A0A0Q3QUN1_AMAAE</name>
<evidence type="ECO:0000256" key="1">
    <source>
        <dbReference type="SAM" id="MobiDB-lite"/>
    </source>
</evidence>
<proteinExistence type="predicted"/>
<evidence type="ECO:0000313" key="3">
    <source>
        <dbReference type="Proteomes" id="UP000051836"/>
    </source>
</evidence>
<evidence type="ECO:0000313" key="2">
    <source>
        <dbReference type="EMBL" id="KQK76825.1"/>
    </source>
</evidence>
<dbReference type="AlphaFoldDB" id="A0A0Q3QUN1"/>
<keyword evidence="3" id="KW-1185">Reference proteome</keyword>
<dbReference type="EMBL" id="LMAW01002811">
    <property type="protein sequence ID" value="KQK76825.1"/>
    <property type="molecule type" value="Genomic_DNA"/>
</dbReference>